<evidence type="ECO:0000256" key="6">
    <source>
        <dbReference type="ARBA" id="ARBA00022962"/>
    </source>
</evidence>
<keyword evidence="9" id="KW-1185">Reference proteome</keyword>
<keyword evidence="6" id="KW-0315">Glutamine amidotransferase</keyword>
<dbReference type="RefSeq" id="WP_039644643.1">
    <property type="nucleotide sequence ID" value="NZ_JXBL01000001.1"/>
</dbReference>
<dbReference type="GO" id="GO:0006487">
    <property type="term" value="P:protein N-linked glycosylation"/>
    <property type="evidence" value="ECO:0007669"/>
    <property type="project" value="TreeGrafter"/>
</dbReference>
<dbReference type="EMBL" id="JXBL01000001">
    <property type="protein sequence ID" value="KIE42250.1"/>
    <property type="molecule type" value="Genomic_DNA"/>
</dbReference>
<comment type="catalytic activity">
    <reaction evidence="1">
        <text>D-fructose 6-phosphate + L-glutamine = D-glucosamine 6-phosphate + L-glutamate</text>
        <dbReference type="Rhea" id="RHEA:13237"/>
        <dbReference type="ChEBI" id="CHEBI:29985"/>
        <dbReference type="ChEBI" id="CHEBI:58359"/>
        <dbReference type="ChEBI" id="CHEBI:58725"/>
        <dbReference type="ChEBI" id="CHEBI:61527"/>
        <dbReference type="EC" id="2.6.1.16"/>
    </reaction>
</comment>
<keyword evidence="5" id="KW-0808">Transferase</keyword>
<proteinExistence type="predicted"/>
<dbReference type="Gene3D" id="3.60.20.10">
    <property type="entry name" value="Glutamine Phosphoribosylpyrophosphate, subunit 1, domain 1"/>
    <property type="match status" value="1"/>
</dbReference>
<evidence type="ECO:0000313" key="8">
    <source>
        <dbReference type="EMBL" id="KIE42250.1"/>
    </source>
</evidence>
<dbReference type="InterPro" id="IPR029055">
    <property type="entry name" value="Ntn_hydrolases_N"/>
</dbReference>
<dbReference type="GO" id="GO:0004360">
    <property type="term" value="F:glutamine-fructose-6-phosphate transaminase (isomerizing) activity"/>
    <property type="evidence" value="ECO:0007669"/>
    <property type="project" value="UniProtKB-EC"/>
</dbReference>
<dbReference type="PROSITE" id="PS51278">
    <property type="entry name" value="GATASE_TYPE_2"/>
    <property type="match status" value="1"/>
</dbReference>
<keyword evidence="4" id="KW-0032">Aminotransferase</keyword>
<organism evidence="8 9">
    <name type="scientific">Geobacter soli</name>
    <dbReference type="NCBI Taxonomy" id="1510391"/>
    <lineage>
        <taxon>Bacteria</taxon>
        <taxon>Pseudomonadati</taxon>
        <taxon>Thermodesulfobacteriota</taxon>
        <taxon>Desulfuromonadia</taxon>
        <taxon>Geobacterales</taxon>
        <taxon>Geobacteraceae</taxon>
        <taxon>Geobacter</taxon>
    </lineage>
</organism>
<evidence type="ECO:0000256" key="4">
    <source>
        <dbReference type="ARBA" id="ARBA00022576"/>
    </source>
</evidence>
<name>A0A0C1U381_9BACT</name>
<dbReference type="PANTHER" id="PTHR10937:SF0">
    <property type="entry name" value="GLUTAMINE--FRUCTOSE-6-PHOSPHATE TRANSAMINASE (ISOMERIZING)"/>
    <property type="match status" value="1"/>
</dbReference>
<accession>A0A0C1U381</accession>
<dbReference type="PANTHER" id="PTHR10937">
    <property type="entry name" value="GLUCOSAMINE--FRUCTOSE-6-PHOSPHATE AMINOTRANSFERASE, ISOMERIZING"/>
    <property type="match status" value="1"/>
</dbReference>
<dbReference type="AlphaFoldDB" id="A0A0C1U381"/>
<sequence>MCGQVGIIFGRKRRRPDERDYLRELFIRMLLHSEERGPHASGLAWLKTDGRHRIFKRPMRAHELVYEKPFQELLGQVDNETTILMGHTRWRTRGNEFNNRNNHPIRAGIVIGTHNGTIYNADYLFRRLGLPRYAEVDSELIFRLADRFAPEGPIDQEGLKKALALCRGQMSAVLASRLDPGTITVLKGNKPLCLRIHRQHRVVLYASEADFIDFAVDNEKVWRELEVPPMTMLTIRHEDVRAIENSEFRFIPQERKGTLSEGVNA</sequence>
<protein>
    <recommendedName>
        <fullName evidence="3">Glutamine--fructose-6-phosphate aminotransferase [isomerizing]</fullName>
        <ecNumber evidence="2">2.6.1.16</ecNumber>
    </recommendedName>
</protein>
<dbReference type="EC" id="2.6.1.16" evidence="2"/>
<dbReference type="InterPro" id="IPR017932">
    <property type="entry name" value="GATase_2_dom"/>
</dbReference>
<feature type="domain" description="Glutamine amidotransferase type-2" evidence="7">
    <location>
        <begin position="2"/>
        <end position="238"/>
    </location>
</feature>
<dbReference type="Proteomes" id="UP000031433">
    <property type="component" value="Unassembled WGS sequence"/>
</dbReference>
<evidence type="ECO:0000256" key="1">
    <source>
        <dbReference type="ARBA" id="ARBA00001031"/>
    </source>
</evidence>
<gene>
    <name evidence="8" type="ORF">SE37_06265</name>
</gene>
<dbReference type="Pfam" id="PF13522">
    <property type="entry name" value="GATase_6"/>
    <property type="match status" value="1"/>
</dbReference>
<evidence type="ECO:0000256" key="3">
    <source>
        <dbReference type="ARBA" id="ARBA00016090"/>
    </source>
</evidence>
<reference evidence="8 9" key="1">
    <citation type="submission" date="2015-01" db="EMBL/GenBank/DDBJ databases">
        <title>Genome sequence of the anaerobic bacterium Geobacter soli GSS01, a dissimilatory Fe(III) reducer from soil.</title>
        <authorList>
            <person name="Yang G."/>
            <person name="Zhou S."/>
        </authorList>
    </citation>
    <scope>NUCLEOTIDE SEQUENCE [LARGE SCALE GENOMIC DNA]</scope>
    <source>
        <strain evidence="8 9">GSS01</strain>
    </source>
</reference>
<dbReference type="GO" id="GO:0006047">
    <property type="term" value="P:UDP-N-acetylglucosamine metabolic process"/>
    <property type="evidence" value="ECO:0007669"/>
    <property type="project" value="TreeGrafter"/>
</dbReference>
<dbReference type="CDD" id="cd00352">
    <property type="entry name" value="Gn_AT_II"/>
    <property type="match status" value="1"/>
</dbReference>
<evidence type="ECO:0000259" key="7">
    <source>
        <dbReference type="PROSITE" id="PS51278"/>
    </source>
</evidence>
<evidence type="ECO:0000256" key="2">
    <source>
        <dbReference type="ARBA" id="ARBA00012916"/>
    </source>
</evidence>
<dbReference type="SUPFAM" id="SSF56235">
    <property type="entry name" value="N-terminal nucleophile aminohydrolases (Ntn hydrolases)"/>
    <property type="match status" value="1"/>
</dbReference>
<comment type="caution">
    <text evidence="8">The sequence shown here is derived from an EMBL/GenBank/DDBJ whole genome shotgun (WGS) entry which is preliminary data.</text>
</comment>
<evidence type="ECO:0000313" key="9">
    <source>
        <dbReference type="Proteomes" id="UP000031433"/>
    </source>
</evidence>
<evidence type="ECO:0000256" key="5">
    <source>
        <dbReference type="ARBA" id="ARBA00022679"/>
    </source>
</evidence>
<dbReference type="GO" id="GO:0006002">
    <property type="term" value="P:fructose 6-phosphate metabolic process"/>
    <property type="evidence" value="ECO:0007669"/>
    <property type="project" value="TreeGrafter"/>
</dbReference>